<evidence type="ECO:0000313" key="2">
    <source>
        <dbReference type="Proteomes" id="UP000701853"/>
    </source>
</evidence>
<comment type="caution">
    <text evidence="1">The sequence shown here is derived from an EMBL/GenBank/DDBJ whole genome shotgun (WGS) entry which is preliminary data.</text>
</comment>
<dbReference type="EMBL" id="JAHUZN010000013">
    <property type="protein sequence ID" value="KAG8473357.1"/>
    <property type="molecule type" value="Genomic_DNA"/>
</dbReference>
<gene>
    <name evidence="1" type="ORF">CXB51_035500</name>
</gene>
<name>A0A8J5Y2K9_9ROSI</name>
<dbReference type="Proteomes" id="UP000701853">
    <property type="component" value="Chromosome 13"/>
</dbReference>
<accession>A0A8J5Y2K9</accession>
<dbReference type="OrthoDB" id="10313001at2759"/>
<sequence>MRTFYLPCGKCTITLKTYNYSWGYCWMGPYSLGPLNLLIGEPYVKIFWVRFRIIFTEIIEGYLMPNKSQNLVHLRWLMKLIDFRVASKLSWGSAVLATLVPLVNYATVEMHQMDGVLQQFEFRQSIPVALEVLDDEYKIDLRQPDTISQSSTRNILKCGKINTIIYQLTNRLSFQS</sequence>
<proteinExistence type="predicted"/>
<organism evidence="1 2">
    <name type="scientific">Gossypium anomalum</name>
    <dbReference type="NCBI Taxonomy" id="47600"/>
    <lineage>
        <taxon>Eukaryota</taxon>
        <taxon>Viridiplantae</taxon>
        <taxon>Streptophyta</taxon>
        <taxon>Embryophyta</taxon>
        <taxon>Tracheophyta</taxon>
        <taxon>Spermatophyta</taxon>
        <taxon>Magnoliopsida</taxon>
        <taxon>eudicotyledons</taxon>
        <taxon>Gunneridae</taxon>
        <taxon>Pentapetalae</taxon>
        <taxon>rosids</taxon>
        <taxon>malvids</taxon>
        <taxon>Malvales</taxon>
        <taxon>Malvaceae</taxon>
        <taxon>Malvoideae</taxon>
        <taxon>Gossypium</taxon>
    </lineage>
</organism>
<dbReference type="AlphaFoldDB" id="A0A8J5Y2K9"/>
<reference evidence="1 2" key="1">
    <citation type="journal article" date="2021" name="bioRxiv">
        <title>The Gossypium anomalum genome as a resource for cotton improvement and evolutionary analysis of hybrid incompatibility.</title>
        <authorList>
            <person name="Grover C.E."/>
            <person name="Yuan D."/>
            <person name="Arick M.A."/>
            <person name="Miller E.R."/>
            <person name="Hu G."/>
            <person name="Peterson D.G."/>
            <person name="Wendel J.F."/>
            <person name="Udall J.A."/>
        </authorList>
    </citation>
    <scope>NUCLEOTIDE SEQUENCE [LARGE SCALE GENOMIC DNA]</scope>
    <source>
        <strain evidence="1">JFW-Udall</strain>
        <tissue evidence="1">Leaf</tissue>
    </source>
</reference>
<evidence type="ECO:0008006" key="3">
    <source>
        <dbReference type="Google" id="ProtNLM"/>
    </source>
</evidence>
<protein>
    <recommendedName>
        <fullName evidence="3">Aminotransferase-like plant mobile domain-containing protein</fullName>
    </recommendedName>
</protein>
<keyword evidence="2" id="KW-1185">Reference proteome</keyword>
<evidence type="ECO:0000313" key="1">
    <source>
        <dbReference type="EMBL" id="KAG8473357.1"/>
    </source>
</evidence>